<evidence type="ECO:0000256" key="10">
    <source>
        <dbReference type="ARBA" id="ARBA00023170"/>
    </source>
</evidence>
<dbReference type="PRINTS" id="PR01559">
    <property type="entry name" value="DUFFYANTIGEN"/>
</dbReference>
<keyword evidence="5 14" id="KW-0967">Endosome</keyword>
<reference evidence="16 17" key="1">
    <citation type="journal article" date="2020" name="Mol. Biol. Evol.">
        <title>Interspecific Gene Flow and the Evolution of Specialization in Black and White Rhinoceros.</title>
        <authorList>
            <person name="Moodley Y."/>
            <person name="Westbury M.V."/>
            <person name="Russo I.M."/>
            <person name="Gopalakrishnan S."/>
            <person name="Rakotoarivelo A."/>
            <person name="Olsen R.A."/>
            <person name="Prost S."/>
            <person name="Tunstall T."/>
            <person name="Ryder O.A."/>
            <person name="Dalen L."/>
            <person name="Bruford M.W."/>
        </authorList>
    </citation>
    <scope>NUCLEOTIDE SEQUENCE [LARGE SCALE GENOMIC DNA]</scope>
    <source>
        <strain evidence="16">SBR-YM</strain>
        <tissue evidence="16">Skin</tissue>
    </source>
</reference>
<organism evidence="16 17">
    <name type="scientific">Diceros bicornis minor</name>
    <name type="common">South-central black rhinoceros</name>
    <dbReference type="NCBI Taxonomy" id="77932"/>
    <lineage>
        <taxon>Eukaryota</taxon>
        <taxon>Metazoa</taxon>
        <taxon>Chordata</taxon>
        <taxon>Craniata</taxon>
        <taxon>Vertebrata</taxon>
        <taxon>Euteleostomi</taxon>
        <taxon>Mammalia</taxon>
        <taxon>Eutheria</taxon>
        <taxon>Laurasiatheria</taxon>
        <taxon>Perissodactyla</taxon>
        <taxon>Rhinocerotidae</taxon>
        <taxon>Diceros</taxon>
    </lineage>
</organism>
<evidence type="ECO:0000256" key="8">
    <source>
        <dbReference type="ARBA" id="ARBA00023136"/>
    </source>
</evidence>
<feature type="transmembrane region" description="Helical" evidence="14">
    <location>
        <begin position="230"/>
        <end position="250"/>
    </location>
</feature>
<name>A0A7J7FLM8_DICBM</name>
<evidence type="ECO:0000256" key="7">
    <source>
        <dbReference type="ARBA" id="ARBA00023040"/>
    </source>
</evidence>
<evidence type="ECO:0000256" key="14">
    <source>
        <dbReference type="RuleBase" id="RU368070"/>
    </source>
</evidence>
<dbReference type="GO" id="GO:0004930">
    <property type="term" value="F:G protein-coupled receptor activity"/>
    <property type="evidence" value="ECO:0007669"/>
    <property type="project" value="UniProtKB-UniRule"/>
</dbReference>
<keyword evidence="7 14" id="KW-0297">G-protein coupled receptor</keyword>
<dbReference type="GO" id="GO:0005769">
    <property type="term" value="C:early endosome"/>
    <property type="evidence" value="ECO:0007669"/>
    <property type="project" value="UniProtKB-SubCell"/>
</dbReference>
<accession>A0A7J7FLM8</accession>
<feature type="compositionally biased region" description="Polar residues" evidence="15">
    <location>
        <begin position="344"/>
        <end position="353"/>
    </location>
</feature>
<feature type="transmembrane region" description="Helical" evidence="14">
    <location>
        <begin position="190"/>
        <end position="210"/>
    </location>
</feature>
<feature type="transmembrane region" description="Helical" evidence="14">
    <location>
        <begin position="159"/>
        <end position="178"/>
    </location>
</feature>
<dbReference type="Gene3D" id="1.20.1070.10">
    <property type="entry name" value="Rhodopsin 7-helix transmembrane proteins"/>
    <property type="match status" value="1"/>
</dbReference>
<keyword evidence="4 14" id="KW-0812">Transmembrane</keyword>
<dbReference type="GO" id="GO:0006954">
    <property type="term" value="P:inflammatory response"/>
    <property type="evidence" value="ECO:0007669"/>
    <property type="project" value="UniProtKB-UniRule"/>
</dbReference>
<dbReference type="PANTHER" id="PTHR14181">
    <property type="entry name" value="DUFFY ANTIGEN/CHEMOKINE RECEPTOR"/>
    <property type="match status" value="1"/>
</dbReference>
<dbReference type="GO" id="GO:0019957">
    <property type="term" value="F:C-C chemokine binding"/>
    <property type="evidence" value="ECO:0007669"/>
    <property type="project" value="TreeGrafter"/>
</dbReference>
<gene>
    <name evidence="16" type="ORF">HPG69_002729</name>
</gene>
<feature type="non-terminal residue" evidence="16">
    <location>
        <position position="368"/>
    </location>
</feature>
<dbReference type="GO" id="GO:0055037">
    <property type="term" value="C:recycling endosome"/>
    <property type="evidence" value="ECO:0007669"/>
    <property type="project" value="UniProtKB-SubCell"/>
</dbReference>
<dbReference type="SUPFAM" id="SSF81321">
    <property type="entry name" value="Family A G protein-coupled receptor-like"/>
    <property type="match status" value="1"/>
</dbReference>
<dbReference type="AlphaFoldDB" id="A0A7J7FLM8"/>
<feature type="region of interest" description="Disordered" evidence="15">
    <location>
        <begin position="344"/>
        <end position="368"/>
    </location>
</feature>
<comment type="caution">
    <text evidence="16">The sequence shown here is derived from an EMBL/GenBank/DDBJ whole genome shotgun (WGS) entry which is preliminary data.</text>
</comment>
<evidence type="ECO:0000256" key="12">
    <source>
        <dbReference type="ARBA" id="ARBA00023224"/>
    </source>
</evidence>
<evidence type="ECO:0000256" key="11">
    <source>
        <dbReference type="ARBA" id="ARBA00023180"/>
    </source>
</evidence>
<dbReference type="GO" id="GO:0070098">
    <property type="term" value="P:chemokine-mediated signaling pathway"/>
    <property type="evidence" value="ECO:0007669"/>
    <property type="project" value="UniProtKB-UniRule"/>
</dbReference>
<dbReference type="InterPro" id="IPR005384">
    <property type="entry name" value="Duffy_chemokine_rcpt"/>
</dbReference>
<evidence type="ECO:0000256" key="6">
    <source>
        <dbReference type="ARBA" id="ARBA00022989"/>
    </source>
</evidence>
<evidence type="ECO:0000256" key="5">
    <source>
        <dbReference type="ARBA" id="ARBA00022753"/>
    </source>
</evidence>
<dbReference type="Proteomes" id="UP000551758">
    <property type="component" value="Unassembled WGS sequence"/>
</dbReference>
<comment type="function">
    <text evidence="14">Atypical chemokine receptor that controls chemokine levels and localization via high-affinity chemokine binding that is uncoupled from classic ligand-driven signal transduction cascades, resulting instead in chemokine sequestration, degradation, or transcytosis. Also known as interceptor (internalizing receptor) or chemokine-scavenging receptor or chemokine decoy receptor. Has a promiscuous chemokine-binding profile, interacting with inflammatory chemokines of both the CXC and the CC subfamilies but not with homeostatic chemokines. Acts as a receptor for chemokines including CCL2, CCL5, CCL7, CCL11, CCL13, CCL14, CCL17, CXCL5, CXCL6, IL8/CXCL8, CXCL11, GRO, RANTES, MCP-1 and TARC. May regulate chemokine bioavailability and, consequently, leukocyte recruitment through two distinct mechanisms: when expressed in endothelial cells, it sustains the abluminal to luminal transcytosis of tissue-derived chemokines and their subsequent presentation to circulating leukocytes; when expressed in erythrocytes, serves as blood reservoir of cognate chemokines but also as a chemokine sink, buffering potential surges in plasma chemokine levels.</text>
</comment>
<dbReference type="PANTHER" id="PTHR14181:SF1">
    <property type="entry name" value="ATYPICAL CHEMOKINE RECEPTOR 1"/>
    <property type="match status" value="1"/>
</dbReference>
<evidence type="ECO:0000256" key="3">
    <source>
        <dbReference type="ARBA" id="ARBA00015484"/>
    </source>
</evidence>
<proteinExistence type="inferred from homology"/>
<keyword evidence="12 14" id="KW-0807">Transducer</keyword>
<evidence type="ECO:0000256" key="15">
    <source>
        <dbReference type="SAM" id="MobiDB-lite"/>
    </source>
</evidence>
<sequence>STALILEPQRLTERSLPFSACPAPSSAMGNCVHPGVQLVPDENFSMSDLGDELWSEFNESYDMDYNSTDMEAAAPCHSCNLLDDSSLPFFILASVLGILASAAVLFALLRPLFCWQLRPDRPILVQLAVGSALFSLVVPIVAPGLTGVYSIHLCHLAHLVWYGSAFALALLIACRACLGPKLSAGQVPGLTLGLTVGVWGVSVLLGLPVLDRELPQGLCTLTFSRGQGVLLAIHTAACFAIFFLLPLGLLGTKGLKKALGRGPCPWVDVLWVWFIFWWPHGLFLGLDFLVRSKSLKLSTCLAQQAMDLLLQLTDALAILHCVATPLLLALFCYQATRTASPSLPLSARQSSHPDNLRDKSLLSSCLST</sequence>
<keyword evidence="17" id="KW-1185">Reference proteome</keyword>
<evidence type="ECO:0000256" key="13">
    <source>
        <dbReference type="ARBA" id="ARBA00030289"/>
    </source>
</evidence>
<feature type="transmembrane region" description="Helical" evidence="14">
    <location>
        <begin position="310"/>
        <end position="333"/>
    </location>
</feature>
<dbReference type="EMBL" id="JACDTQ010000157">
    <property type="protein sequence ID" value="KAF5928955.1"/>
    <property type="molecule type" value="Genomic_DNA"/>
</dbReference>
<feature type="transmembrane region" description="Helical" evidence="14">
    <location>
        <begin position="270"/>
        <end position="290"/>
    </location>
</feature>
<evidence type="ECO:0000256" key="2">
    <source>
        <dbReference type="ARBA" id="ARBA00008790"/>
    </source>
</evidence>
<keyword evidence="11" id="KW-0325">Glycoprotein</keyword>
<keyword evidence="9" id="KW-1015">Disulfide bond</keyword>
<evidence type="ECO:0000313" key="16">
    <source>
        <dbReference type="EMBL" id="KAF5928955.1"/>
    </source>
</evidence>
<dbReference type="GO" id="GO:0032642">
    <property type="term" value="P:regulation of chemokine production"/>
    <property type="evidence" value="ECO:0007669"/>
    <property type="project" value="TreeGrafter"/>
</dbReference>
<feature type="transmembrane region" description="Helical" evidence="14">
    <location>
        <begin position="89"/>
        <end position="112"/>
    </location>
</feature>
<keyword evidence="8 14" id="KW-0472">Membrane</keyword>
<evidence type="ECO:0000313" key="17">
    <source>
        <dbReference type="Proteomes" id="UP000551758"/>
    </source>
</evidence>
<comment type="subcellular location">
    <subcellularLocation>
        <location evidence="14">Early endosome</location>
    </subcellularLocation>
    <subcellularLocation>
        <location evidence="1 14">Membrane</location>
        <topology evidence="1 14">Multi-pass membrane protein</topology>
    </subcellularLocation>
    <subcellularLocation>
        <location evidence="14">Recycling endosome</location>
    </subcellularLocation>
</comment>
<feature type="transmembrane region" description="Helical" evidence="14">
    <location>
        <begin position="124"/>
        <end position="147"/>
    </location>
</feature>
<comment type="similarity">
    <text evidence="2 14">Belongs to the G-protein coupled receptor 1 family. Atypical chemokine receptor subfamily.</text>
</comment>
<protein>
    <recommendedName>
        <fullName evidence="3 14">Atypical chemokine receptor 1</fullName>
    </recommendedName>
    <alternativeName>
        <fullName evidence="13 14">Duffy antigen/chemokine receptor</fullName>
    </alternativeName>
</protein>
<evidence type="ECO:0000256" key="4">
    <source>
        <dbReference type="ARBA" id="ARBA00022692"/>
    </source>
</evidence>
<evidence type="ECO:0000256" key="1">
    <source>
        <dbReference type="ARBA" id="ARBA00004141"/>
    </source>
</evidence>
<keyword evidence="6 14" id="KW-1133">Transmembrane helix</keyword>
<keyword evidence="10 14" id="KW-0675">Receptor</keyword>
<dbReference type="CDD" id="cd15010">
    <property type="entry name" value="7tmA_ACKR1_DARC"/>
    <property type="match status" value="1"/>
</dbReference>
<dbReference type="GO" id="GO:0016020">
    <property type="term" value="C:membrane"/>
    <property type="evidence" value="ECO:0007669"/>
    <property type="project" value="UniProtKB-SubCell"/>
</dbReference>
<evidence type="ECO:0000256" key="9">
    <source>
        <dbReference type="ARBA" id="ARBA00023157"/>
    </source>
</evidence>